<reference evidence="1" key="1">
    <citation type="submission" date="2023-10" db="EMBL/GenBank/DDBJ databases">
        <authorList>
            <person name="Chen Y."/>
            <person name="Shah S."/>
            <person name="Dougan E. K."/>
            <person name="Thang M."/>
            <person name="Chan C."/>
        </authorList>
    </citation>
    <scope>NUCLEOTIDE SEQUENCE [LARGE SCALE GENOMIC DNA]</scope>
</reference>
<dbReference type="SUPFAM" id="SSF48371">
    <property type="entry name" value="ARM repeat"/>
    <property type="match status" value="1"/>
</dbReference>
<dbReference type="InterPro" id="IPR011989">
    <property type="entry name" value="ARM-like"/>
</dbReference>
<evidence type="ECO:0000313" key="1">
    <source>
        <dbReference type="EMBL" id="CAK0891039.1"/>
    </source>
</evidence>
<feature type="non-terminal residue" evidence="1">
    <location>
        <position position="493"/>
    </location>
</feature>
<organism evidence="1 2">
    <name type="scientific">Prorocentrum cordatum</name>
    <dbReference type="NCBI Taxonomy" id="2364126"/>
    <lineage>
        <taxon>Eukaryota</taxon>
        <taxon>Sar</taxon>
        <taxon>Alveolata</taxon>
        <taxon>Dinophyceae</taxon>
        <taxon>Prorocentrales</taxon>
        <taxon>Prorocentraceae</taxon>
        <taxon>Prorocentrum</taxon>
    </lineage>
</organism>
<comment type="caution">
    <text evidence="1">The sequence shown here is derived from an EMBL/GenBank/DDBJ whole genome shotgun (WGS) entry which is preliminary data.</text>
</comment>
<sequence>MCRHDDDEAMMSWAMWAVQRLNGARAVVGPLRRGSFRSPRAAAAALRCLGGVALGQSDGAGVADMPALIGAVVHTMEAFPDRDDVHYAATVVLGHAAAFAVSAAPAAGPSACGERELLECVGRAVQALLQLIRLRLANAETVKAACQGLAEIVDVCHRGSQVRATIQQALLGKEEGHPEPLLSVVMRAHVSNPALQTTAMWVNGVMLGAAPVVQQMRDHMASQEIQMSGVRTLGMLYYDWIEPDPGEAGTLAAAVDAVVAAMGAFPENLVLQQHACFALHTIAEQDAGVGALGHDHLQRCVGAITEALGLVRGLCDGDRRNPSSYNALFLRKEATRCIVALCRVRPSLGLWLRQRGVHSVLADALQSTADATWPGWRDMESEETLCVELLALCYVLGPGEVIAGALRHYGAERPAVVRAAADAVVELARGAGLLSPDEGQLTTPPARPPRRLCRRWPRRAAPRSCRPPCGLTLATRTCRADCSWPWALWRTQP</sequence>
<evidence type="ECO:0000313" key="2">
    <source>
        <dbReference type="Proteomes" id="UP001189429"/>
    </source>
</evidence>
<dbReference type="EMBL" id="CAUYUJ010019417">
    <property type="protein sequence ID" value="CAK0891039.1"/>
    <property type="molecule type" value="Genomic_DNA"/>
</dbReference>
<name>A0ABN9WXP2_9DINO</name>
<dbReference type="Proteomes" id="UP001189429">
    <property type="component" value="Unassembled WGS sequence"/>
</dbReference>
<protein>
    <submittedName>
        <fullName evidence="1">Uncharacterized protein</fullName>
    </submittedName>
</protein>
<dbReference type="Gene3D" id="1.25.10.10">
    <property type="entry name" value="Leucine-rich Repeat Variant"/>
    <property type="match status" value="1"/>
</dbReference>
<dbReference type="InterPro" id="IPR016024">
    <property type="entry name" value="ARM-type_fold"/>
</dbReference>
<keyword evidence="2" id="KW-1185">Reference proteome</keyword>
<gene>
    <name evidence="1" type="ORF">PCOR1329_LOCUS71098</name>
</gene>
<proteinExistence type="predicted"/>
<accession>A0ABN9WXP2</accession>